<dbReference type="NCBIfam" id="TIGR03363">
    <property type="entry name" value="VI_chp_8"/>
    <property type="match status" value="1"/>
</dbReference>
<proteinExistence type="predicted"/>
<evidence type="ECO:0000313" key="2">
    <source>
        <dbReference type="EMBL" id="MFC5441458.1"/>
    </source>
</evidence>
<feature type="domain" description="ImpA N-terminal" evidence="1">
    <location>
        <begin position="14"/>
        <end position="133"/>
    </location>
</feature>
<dbReference type="PANTHER" id="PTHR37951">
    <property type="entry name" value="CYTOPLASMIC PROTEIN-RELATED"/>
    <property type="match status" value="1"/>
</dbReference>
<organism evidence="2 3">
    <name type="scientific">Rhodanobacter ginsenosidimutans</name>
    <dbReference type="NCBI Taxonomy" id="490571"/>
    <lineage>
        <taxon>Bacteria</taxon>
        <taxon>Pseudomonadati</taxon>
        <taxon>Pseudomonadota</taxon>
        <taxon>Gammaproteobacteria</taxon>
        <taxon>Lysobacterales</taxon>
        <taxon>Rhodanobacteraceae</taxon>
        <taxon>Rhodanobacter</taxon>
    </lineage>
</organism>
<dbReference type="Pfam" id="PF06812">
    <property type="entry name" value="ImpA_N"/>
    <property type="match status" value="1"/>
</dbReference>
<gene>
    <name evidence="2" type="primary">tssA</name>
    <name evidence="2" type="ORF">ACFPK0_15705</name>
</gene>
<evidence type="ECO:0000313" key="3">
    <source>
        <dbReference type="Proteomes" id="UP001596018"/>
    </source>
</evidence>
<comment type="caution">
    <text evidence="2">The sequence shown here is derived from an EMBL/GenBank/DDBJ whole genome shotgun (WGS) entry which is preliminary data.</text>
</comment>
<dbReference type="InterPro" id="IPR017740">
    <property type="entry name" value="TssA-like"/>
</dbReference>
<protein>
    <submittedName>
        <fullName evidence="2">Type VI secretion system protein TssA</fullName>
    </submittedName>
</protein>
<dbReference type="InterPro" id="IPR010657">
    <property type="entry name" value="ImpA_N"/>
</dbReference>
<reference evidence="3" key="1">
    <citation type="journal article" date="2019" name="Int. J. Syst. Evol. Microbiol.">
        <title>The Global Catalogue of Microorganisms (GCM) 10K type strain sequencing project: providing services to taxonomists for standard genome sequencing and annotation.</title>
        <authorList>
            <consortium name="The Broad Institute Genomics Platform"/>
            <consortium name="The Broad Institute Genome Sequencing Center for Infectious Disease"/>
            <person name="Wu L."/>
            <person name="Ma J."/>
        </authorList>
    </citation>
    <scope>NUCLEOTIDE SEQUENCE [LARGE SCALE GENOMIC DNA]</scope>
    <source>
        <strain evidence="3">KACC 12822</strain>
    </source>
</reference>
<dbReference type="PANTHER" id="PTHR37951:SF1">
    <property type="entry name" value="TYPE VI SECRETION SYSTEM COMPONENT TSSA1"/>
    <property type="match status" value="1"/>
</dbReference>
<dbReference type="EMBL" id="JBHSMM010000006">
    <property type="protein sequence ID" value="MFC5441458.1"/>
    <property type="molecule type" value="Genomic_DNA"/>
</dbReference>
<accession>A0ABW0JZ52</accession>
<dbReference type="RefSeq" id="WP_056608488.1">
    <property type="nucleotide sequence ID" value="NZ_JALBWS010000009.1"/>
</dbReference>
<name>A0ABW0JZ52_9GAMM</name>
<dbReference type="Proteomes" id="UP001596018">
    <property type="component" value="Unassembled WGS sequence"/>
</dbReference>
<sequence length="352" mass="38101">MDAMSNHDLESLIAPLGDELPTGENLEYDQDFLALDRAASPKAERAIGDSVKAAEEPDWEKVASMAEALLGRSKDLRVATHLATAWMRTDGMPGWASGLGLIRALLENYWDGVHPQLDAEDDNDPTARVNAVVPISDTQSVLGYFRTTPFVQSPRLGRFSLRDLQIAQGTLKISSTDSESGEAPGLTEIEACCLDCPEEQLLANATAINEALDQAKAIDGIFSEQIGTAGPDLKALIGDIHELKKFVEAQLAKRMPQDEAAGEYEAEEGAQAVASGHAKPVASGRIENSQDVIKRLDELCEYYAKNEPSSPIPLLLERAKRLVDKSFLDLLNDLAPGGVSELQVVSGRTEYE</sequence>
<keyword evidence="3" id="KW-1185">Reference proteome</keyword>
<evidence type="ECO:0000259" key="1">
    <source>
        <dbReference type="Pfam" id="PF06812"/>
    </source>
</evidence>